<dbReference type="Pfam" id="PF00188">
    <property type="entry name" value="CAP"/>
    <property type="match status" value="1"/>
</dbReference>
<dbReference type="EMBL" id="CAXLJM020000002">
    <property type="protein sequence ID" value="CAL8068603.1"/>
    <property type="molecule type" value="Genomic_DNA"/>
</dbReference>
<proteinExistence type="predicted"/>
<evidence type="ECO:0000313" key="3">
    <source>
        <dbReference type="EMBL" id="CAL8068603.1"/>
    </source>
</evidence>
<dbReference type="SUPFAM" id="SSF55797">
    <property type="entry name" value="PR-1-like"/>
    <property type="match status" value="1"/>
</dbReference>
<dbReference type="CDD" id="cd05382">
    <property type="entry name" value="CAP_GAPR1-like"/>
    <property type="match status" value="1"/>
</dbReference>
<dbReference type="InterPro" id="IPR035940">
    <property type="entry name" value="CAP_sf"/>
</dbReference>
<organism evidence="3 4">
    <name type="scientific">Orchesella dallaii</name>
    <dbReference type="NCBI Taxonomy" id="48710"/>
    <lineage>
        <taxon>Eukaryota</taxon>
        <taxon>Metazoa</taxon>
        <taxon>Ecdysozoa</taxon>
        <taxon>Arthropoda</taxon>
        <taxon>Hexapoda</taxon>
        <taxon>Collembola</taxon>
        <taxon>Entomobryomorpha</taxon>
        <taxon>Entomobryoidea</taxon>
        <taxon>Orchesellidae</taxon>
        <taxon>Orchesellinae</taxon>
        <taxon>Orchesella</taxon>
    </lineage>
</organism>
<accession>A0ABP1PIG9</accession>
<feature type="domain" description="SCP" evidence="2">
    <location>
        <begin position="190"/>
        <end position="346"/>
    </location>
</feature>
<feature type="chain" id="PRO_5045275477" description="SCP domain-containing protein" evidence="1">
    <location>
        <begin position="26"/>
        <end position="360"/>
    </location>
</feature>
<keyword evidence="4" id="KW-1185">Reference proteome</keyword>
<gene>
    <name evidence="3" type="ORF">ODALV1_LOCUS377</name>
</gene>
<protein>
    <recommendedName>
        <fullName evidence="2">SCP domain-containing protein</fullName>
    </recommendedName>
</protein>
<dbReference type="Proteomes" id="UP001642540">
    <property type="component" value="Unassembled WGS sequence"/>
</dbReference>
<name>A0ABP1PIG9_9HEXA</name>
<dbReference type="Gene3D" id="3.40.33.10">
    <property type="entry name" value="CAP"/>
    <property type="match status" value="1"/>
</dbReference>
<dbReference type="PANTHER" id="PTHR10334">
    <property type="entry name" value="CYSTEINE-RICH SECRETORY PROTEIN-RELATED"/>
    <property type="match status" value="1"/>
</dbReference>
<dbReference type="InterPro" id="IPR034113">
    <property type="entry name" value="SCP_GAPR1-like"/>
</dbReference>
<comment type="caution">
    <text evidence="3">The sequence shown here is derived from an EMBL/GenBank/DDBJ whole genome shotgun (WGS) entry which is preliminary data.</text>
</comment>
<dbReference type="SMART" id="SM00198">
    <property type="entry name" value="SCP"/>
    <property type="match status" value="1"/>
</dbReference>
<dbReference type="InterPro" id="IPR001283">
    <property type="entry name" value="CRISP-related"/>
</dbReference>
<evidence type="ECO:0000256" key="1">
    <source>
        <dbReference type="SAM" id="SignalP"/>
    </source>
</evidence>
<evidence type="ECO:0000313" key="4">
    <source>
        <dbReference type="Proteomes" id="UP001642540"/>
    </source>
</evidence>
<dbReference type="PRINTS" id="PR00837">
    <property type="entry name" value="V5TPXLIKE"/>
</dbReference>
<reference evidence="3 4" key="1">
    <citation type="submission" date="2024-08" db="EMBL/GenBank/DDBJ databases">
        <authorList>
            <person name="Cucini C."/>
            <person name="Frati F."/>
        </authorList>
    </citation>
    <scope>NUCLEOTIDE SEQUENCE [LARGE SCALE GENOMIC DNA]</scope>
</reference>
<feature type="signal peptide" evidence="1">
    <location>
        <begin position="1"/>
        <end position="25"/>
    </location>
</feature>
<sequence length="360" mass="39953">MDRSSSTRMALWAILLTTSTSLVLSAETPQYGLTMFTKAAKGVCWIEKLHKLPPINKEGDINWGTCDLTMETDENKYQSLLDNYEGQIRKKGANPDDYRPTIDGGVMTSLKQHLKKKSERLPAKYRAACGSYIDDEKKAAPKDFSSILGDSGSGEYAFRGLAHCLINTIETENGPEGFIALQSHLTNPKSFVDAILERENENRARHGVPAFTMDTELNTRAQRYAEILARKCHMEHMSKDPEFGENHPDLQYNGGRTGENIATLLALQASDADNGVDAANEWYTEIENYPWPAWTGGKTKGVIGHFTATVWKSSQLAGYGVARNTNTNCGKMFVVSRYSPGGNVRSEGMPRYKENVLPPL</sequence>
<evidence type="ECO:0000259" key="2">
    <source>
        <dbReference type="SMART" id="SM00198"/>
    </source>
</evidence>
<keyword evidence="1" id="KW-0732">Signal</keyword>
<dbReference type="InterPro" id="IPR014044">
    <property type="entry name" value="CAP_dom"/>
</dbReference>